<feature type="compositionally biased region" description="Polar residues" evidence="6">
    <location>
        <begin position="182"/>
        <end position="193"/>
    </location>
</feature>
<feature type="compositionally biased region" description="Polar residues" evidence="6">
    <location>
        <begin position="165"/>
        <end position="174"/>
    </location>
</feature>
<dbReference type="GO" id="GO:0005737">
    <property type="term" value="C:cytoplasm"/>
    <property type="evidence" value="ECO:0007669"/>
    <property type="project" value="UniProtKB-SubCell"/>
</dbReference>
<reference evidence="8 9" key="1">
    <citation type="journal article" date="2021" name="Nat. Plants">
        <title>The Taxus genome provides insights into paclitaxel biosynthesis.</title>
        <authorList>
            <person name="Xiong X."/>
            <person name="Gou J."/>
            <person name="Liao Q."/>
            <person name="Li Y."/>
            <person name="Zhou Q."/>
            <person name="Bi G."/>
            <person name="Li C."/>
            <person name="Du R."/>
            <person name="Wang X."/>
            <person name="Sun T."/>
            <person name="Guo L."/>
            <person name="Liang H."/>
            <person name="Lu P."/>
            <person name="Wu Y."/>
            <person name="Zhang Z."/>
            <person name="Ro D.K."/>
            <person name="Shang Y."/>
            <person name="Huang S."/>
            <person name="Yan J."/>
        </authorList>
    </citation>
    <scope>NUCLEOTIDE SEQUENCE [LARGE SCALE GENOMIC DNA]</scope>
    <source>
        <strain evidence="8">Ta-2019</strain>
    </source>
</reference>
<dbReference type="PANTHER" id="PTHR48470">
    <property type="entry name" value="CELL DIVISION CONTROL PROTEIN 48 C ISOFORM 1"/>
    <property type="match status" value="1"/>
</dbReference>
<dbReference type="InterPro" id="IPR031996">
    <property type="entry name" value="NVL2_nucleolin-bd"/>
</dbReference>
<dbReference type="Pfam" id="PF16725">
    <property type="entry name" value="Nucleolin_bd"/>
    <property type="match status" value="1"/>
</dbReference>
<dbReference type="InterPro" id="IPR055278">
    <property type="entry name" value="CDC48c"/>
</dbReference>
<feature type="non-terminal residue" evidence="8">
    <location>
        <position position="1"/>
    </location>
</feature>
<comment type="similarity">
    <text evidence="2">Belongs to the AAA ATPase family.</text>
</comment>
<keyword evidence="4" id="KW-0547">Nucleotide-binding</keyword>
<dbReference type="GO" id="GO:0016887">
    <property type="term" value="F:ATP hydrolysis activity"/>
    <property type="evidence" value="ECO:0007669"/>
    <property type="project" value="InterPro"/>
</dbReference>
<evidence type="ECO:0000256" key="5">
    <source>
        <dbReference type="ARBA" id="ARBA00022840"/>
    </source>
</evidence>
<name>A0AA38GBM7_TAXCH</name>
<evidence type="ECO:0000256" key="6">
    <source>
        <dbReference type="SAM" id="MobiDB-lite"/>
    </source>
</evidence>
<accession>A0AA38GBM7</accession>
<dbReference type="InterPro" id="IPR003959">
    <property type="entry name" value="ATPase_AAA_core"/>
</dbReference>
<dbReference type="FunFam" id="3.40.50.300:FF:000567">
    <property type="entry name" value="ATPase, AAA family protein"/>
    <property type="match status" value="1"/>
</dbReference>
<dbReference type="Pfam" id="PF00004">
    <property type="entry name" value="AAA"/>
    <property type="match status" value="2"/>
</dbReference>
<dbReference type="SMART" id="SM00382">
    <property type="entry name" value="AAA"/>
    <property type="match status" value="2"/>
</dbReference>
<dbReference type="Pfam" id="PF17862">
    <property type="entry name" value="AAA_lid_3"/>
    <property type="match status" value="2"/>
</dbReference>
<dbReference type="OMA" id="MESNSAM"/>
<keyword evidence="3" id="KW-0963">Cytoplasm</keyword>
<dbReference type="GO" id="GO:0005524">
    <property type="term" value="F:ATP binding"/>
    <property type="evidence" value="ECO:0007669"/>
    <property type="project" value="UniProtKB-KW"/>
</dbReference>
<feature type="compositionally biased region" description="Polar residues" evidence="6">
    <location>
        <begin position="210"/>
        <end position="221"/>
    </location>
</feature>
<proteinExistence type="inferred from homology"/>
<feature type="compositionally biased region" description="Basic and acidic residues" evidence="6">
    <location>
        <begin position="199"/>
        <end position="209"/>
    </location>
</feature>
<dbReference type="AlphaFoldDB" id="A0AA38GBM7"/>
<feature type="region of interest" description="Disordered" evidence="6">
    <location>
        <begin position="231"/>
        <end position="250"/>
    </location>
</feature>
<feature type="non-terminal residue" evidence="8">
    <location>
        <position position="852"/>
    </location>
</feature>
<organism evidence="8 9">
    <name type="scientific">Taxus chinensis</name>
    <name type="common">Chinese yew</name>
    <name type="synonym">Taxus wallichiana var. chinensis</name>
    <dbReference type="NCBI Taxonomy" id="29808"/>
    <lineage>
        <taxon>Eukaryota</taxon>
        <taxon>Viridiplantae</taxon>
        <taxon>Streptophyta</taxon>
        <taxon>Embryophyta</taxon>
        <taxon>Tracheophyta</taxon>
        <taxon>Spermatophyta</taxon>
        <taxon>Pinopsida</taxon>
        <taxon>Pinidae</taxon>
        <taxon>Conifers II</taxon>
        <taxon>Cupressales</taxon>
        <taxon>Taxaceae</taxon>
        <taxon>Taxus</taxon>
    </lineage>
</organism>
<evidence type="ECO:0000256" key="1">
    <source>
        <dbReference type="ARBA" id="ARBA00004496"/>
    </source>
</evidence>
<dbReference type="InterPro" id="IPR041569">
    <property type="entry name" value="AAA_lid_3"/>
</dbReference>
<dbReference type="InterPro" id="IPR038100">
    <property type="entry name" value="NLV2_N_sf"/>
</dbReference>
<feature type="domain" description="AAA+ ATPase" evidence="7">
    <location>
        <begin position="306"/>
        <end position="459"/>
    </location>
</feature>
<dbReference type="InterPro" id="IPR027417">
    <property type="entry name" value="P-loop_NTPase"/>
</dbReference>
<gene>
    <name evidence="8" type="ORF">KI387_020437</name>
</gene>
<comment type="caution">
    <text evidence="8">The sequence shown here is derived from an EMBL/GenBank/DDBJ whole genome shotgun (WGS) entry which is preliminary data.</text>
</comment>
<dbReference type="InterPro" id="IPR003960">
    <property type="entry name" value="ATPase_AAA_CS"/>
</dbReference>
<evidence type="ECO:0000256" key="2">
    <source>
        <dbReference type="ARBA" id="ARBA00006914"/>
    </source>
</evidence>
<dbReference type="EMBL" id="JAHRHJ020000004">
    <property type="protein sequence ID" value="KAH9318668.1"/>
    <property type="molecule type" value="Genomic_DNA"/>
</dbReference>
<dbReference type="Gene3D" id="1.10.10.2010">
    <property type="match status" value="1"/>
</dbReference>
<keyword evidence="5" id="KW-0067">ATP-binding</keyword>
<dbReference type="InterPro" id="IPR003593">
    <property type="entry name" value="AAA+_ATPase"/>
</dbReference>
<comment type="subcellular location">
    <subcellularLocation>
        <location evidence="1">Cytoplasm</location>
    </subcellularLocation>
</comment>
<dbReference type="SUPFAM" id="SSF52540">
    <property type="entry name" value="P-loop containing nucleoside triphosphate hydrolases"/>
    <property type="match status" value="2"/>
</dbReference>
<evidence type="ECO:0000313" key="9">
    <source>
        <dbReference type="Proteomes" id="UP000824469"/>
    </source>
</evidence>
<dbReference type="Gene3D" id="1.10.8.60">
    <property type="match status" value="2"/>
</dbReference>
<evidence type="ECO:0000313" key="8">
    <source>
        <dbReference type="EMBL" id="KAH9318668.1"/>
    </source>
</evidence>
<feature type="domain" description="AAA+ ATPase" evidence="7">
    <location>
        <begin position="612"/>
        <end position="760"/>
    </location>
</feature>
<dbReference type="PROSITE" id="PS00674">
    <property type="entry name" value="AAA"/>
    <property type="match status" value="2"/>
</dbReference>
<dbReference type="FunFam" id="3.40.50.300:FF:000365">
    <property type="entry name" value="Ribosome biogenesis ATPase RIX7"/>
    <property type="match status" value="1"/>
</dbReference>
<dbReference type="PANTHER" id="PTHR48470:SF1">
    <property type="entry name" value="CELL DIVISION CONTROL PROTEIN 48 C ISOFORM 1"/>
    <property type="match status" value="1"/>
</dbReference>
<dbReference type="Proteomes" id="UP000824469">
    <property type="component" value="Unassembled WGS sequence"/>
</dbReference>
<feature type="region of interest" description="Disordered" evidence="6">
    <location>
        <begin position="135"/>
        <end position="224"/>
    </location>
</feature>
<dbReference type="Gene3D" id="3.40.50.300">
    <property type="entry name" value="P-loop containing nucleotide triphosphate hydrolases"/>
    <property type="match status" value="2"/>
</dbReference>
<evidence type="ECO:0000256" key="4">
    <source>
        <dbReference type="ARBA" id="ARBA00022741"/>
    </source>
</evidence>
<sequence>LRGIEEGKEALEICGYRKQQHLESFVAVLSILCFNTVVLRGGNRKGSKPSRSVDLKVRRALIMRQRARRGSLHPSFFDRLIVPRVEQYAINHDLHDVDAAVNYLRTNYREYRRHKEDPFRKIVLRAIQTLEQSSTYNIDNNQRKRKRSRLNEEDEEESGKSESSGTQCDLNPTTFPGLMNSLLRTNYNSNVNASTSKPSESEKSTRENTEVGQSGKTNGQLRNKMEIDTELCSENGNEMDGIVSDSKETRKSELGFKNKMKKEEKGFDSRVMFKDLGGLSGVINEIMEIIYPLFHPEIYPWLGVQPMKGILLHGPPGCGKTKLAYAIANEAGVPFYKISATEVVSGVSGESEENIRSLFSKALKTAPSIIFIDEIDAISAKRETLQREMERRIVIQLLTCMDESHETMRSVDQESDAETPKKKSGHVLVIGATNRPDSLDPALRRPGRFDREIVLGVPDENARVEILSVITSGLRLEGSFDLKKIAKCTPGFVGADLTALNREAASVAIKRIMALRNPQNLIKSEDIEVTEDAWWKKGWTQEEMNNLSITMADFEEAATKVQPSTRREGFSAIPNVKWDDVGALGSLRKDFELYIVRRIKHPEEYEALGMDLDNGFLLYGPPGCGKTLVAKAVANEAGANFIHIKGPELLNKYVGESELAIRTIFTRARTCSPCLLFFDEIDALTTKRGKDGGWVVERLLNQLWSYSFLLSEMQLLIEMDGSEKRKGVFVIGATNRPEVMDPAVLRPGRFGKLLYVPLPEAEGRVSILRTLTRKRPLSANVDLDYIGHNQSCENFSGADLAALVNEACMCALQERITAVMEADSDVRKDALVVNLSHFEQAFKRVVPSVSKV</sequence>
<protein>
    <recommendedName>
        <fullName evidence="7">AAA+ ATPase domain-containing protein</fullName>
    </recommendedName>
</protein>
<keyword evidence="9" id="KW-1185">Reference proteome</keyword>
<evidence type="ECO:0000256" key="3">
    <source>
        <dbReference type="ARBA" id="ARBA00022490"/>
    </source>
</evidence>
<evidence type="ECO:0000259" key="7">
    <source>
        <dbReference type="SMART" id="SM00382"/>
    </source>
</evidence>